<organism evidence="1 2">
    <name type="scientific">Rhizophlyctis rosea</name>
    <dbReference type="NCBI Taxonomy" id="64517"/>
    <lineage>
        <taxon>Eukaryota</taxon>
        <taxon>Fungi</taxon>
        <taxon>Fungi incertae sedis</taxon>
        <taxon>Chytridiomycota</taxon>
        <taxon>Chytridiomycota incertae sedis</taxon>
        <taxon>Chytridiomycetes</taxon>
        <taxon>Rhizophlyctidales</taxon>
        <taxon>Rhizophlyctidaceae</taxon>
        <taxon>Rhizophlyctis</taxon>
    </lineage>
</organism>
<dbReference type="EMBL" id="JADGJD010000087">
    <property type="protein sequence ID" value="KAJ3055271.1"/>
    <property type="molecule type" value="Genomic_DNA"/>
</dbReference>
<reference evidence="1" key="1">
    <citation type="submission" date="2020-05" db="EMBL/GenBank/DDBJ databases">
        <title>Phylogenomic resolution of chytrid fungi.</title>
        <authorList>
            <person name="Stajich J.E."/>
            <person name="Amses K."/>
            <person name="Simmons R."/>
            <person name="Seto K."/>
            <person name="Myers J."/>
            <person name="Bonds A."/>
            <person name="Quandt C.A."/>
            <person name="Barry K."/>
            <person name="Liu P."/>
            <person name="Grigoriev I."/>
            <person name="Longcore J.E."/>
            <person name="James T.Y."/>
        </authorList>
    </citation>
    <scope>NUCLEOTIDE SEQUENCE</scope>
    <source>
        <strain evidence="1">JEL0318</strain>
    </source>
</reference>
<protein>
    <submittedName>
        <fullName evidence="1">Uncharacterized protein</fullName>
    </submittedName>
</protein>
<accession>A0AAD5SK36</accession>
<dbReference type="Proteomes" id="UP001212841">
    <property type="component" value="Unassembled WGS sequence"/>
</dbReference>
<dbReference type="AlphaFoldDB" id="A0AAD5SK36"/>
<name>A0AAD5SK36_9FUNG</name>
<keyword evidence="2" id="KW-1185">Reference proteome</keyword>
<proteinExistence type="predicted"/>
<comment type="caution">
    <text evidence="1">The sequence shown here is derived from an EMBL/GenBank/DDBJ whole genome shotgun (WGS) entry which is preliminary data.</text>
</comment>
<sequence length="206" mass="23745">MLELPTIPLINTKGASTLRKSLRRLLPTPFTNFAVAQGNKHQENEIAMWGEIPRMLFDQFARQTLEALENKLKDGTISQDVVRSALLPAGSSWYLIKQCTADRFAWTLQAVCKYMYLDHATLTTLMTIDTPYDCQPFIALLFDHDEVTKKITEVLIHAQHYNELVLVRHALTVMPPPPSHEHRRASITYPLNCFGDTYARRRRQHR</sequence>
<evidence type="ECO:0000313" key="1">
    <source>
        <dbReference type="EMBL" id="KAJ3055271.1"/>
    </source>
</evidence>
<gene>
    <name evidence="1" type="ORF">HK097_011002</name>
</gene>
<evidence type="ECO:0000313" key="2">
    <source>
        <dbReference type="Proteomes" id="UP001212841"/>
    </source>
</evidence>